<reference evidence="10 11" key="1">
    <citation type="submission" date="2020-08" db="EMBL/GenBank/DDBJ databases">
        <title>Aphidius gifuensis genome sequencing and assembly.</title>
        <authorList>
            <person name="Du Z."/>
        </authorList>
    </citation>
    <scope>NUCLEOTIDE SEQUENCE [LARGE SCALE GENOMIC DNA]</scope>
    <source>
        <strain evidence="10">YNYX2018</strain>
        <tissue evidence="10">Adults</tissue>
    </source>
</reference>
<accession>A0A835CMU7</accession>
<keyword evidence="3" id="KW-0812">Transmembrane</keyword>
<evidence type="ECO:0000256" key="2">
    <source>
        <dbReference type="ARBA" id="ARBA00008444"/>
    </source>
</evidence>
<dbReference type="EMBL" id="JACMRX010000006">
    <property type="protein sequence ID" value="KAF7987453.1"/>
    <property type="molecule type" value="Genomic_DNA"/>
</dbReference>
<dbReference type="GO" id="GO:0008320">
    <property type="term" value="F:protein transmembrane transporter activity"/>
    <property type="evidence" value="ECO:0007669"/>
    <property type="project" value="UniProtKB-UniRule"/>
</dbReference>
<comment type="subunit">
    <text evidence="9">Component of the TIM22 complex.</text>
</comment>
<organism evidence="10 11">
    <name type="scientific">Aphidius gifuensis</name>
    <name type="common">Parasitoid wasp</name>
    <dbReference type="NCBI Taxonomy" id="684658"/>
    <lineage>
        <taxon>Eukaryota</taxon>
        <taxon>Metazoa</taxon>
        <taxon>Ecdysozoa</taxon>
        <taxon>Arthropoda</taxon>
        <taxon>Hexapoda</taxon>
        <taxon>Insecta</taxon>
        <taxon>Pterygota</taxon>
        <taxon>Neoptera</taxon>
        <taxon>Endopterygota</taxon>
        <taxon>Hymenoptera</taxon>
        <taxon>Apocrita</taxon>
        <taxon>Ichneumonoidea</taxon>
        <taxon>Braconidae</taxon>
        <taxon>Aphidiinae</taxon>
        <taxon>Aphidius</taxon>
    </lineage>
</organism>
<dbReference type="GO" id="GO:0030943">
    <property type="term" value="F:mitochondrion targeting sequence binding"/>
    <property type="evidence" value="ECO:0007669"/>
    <property type="project" value="TreeGrafter"/>
</dbReference>
<evidence type="ECO:0000256" key="8">
    <source>
        <dbReference type="ARBA" id="ARBA00024713"/>
    </source>
</evidence>
<evidence type="ECO:0000256" key="3">
    <source>
        <dbReference type="ARBA" id="ARBA00022692"/>
    </source>
</evidence>
<dbReference type="OrthoDB" id="75343at2759"/>
<protein>
    <recommendedName>
        <fullName evidence="9">Mitochondrial import inner membrane translocase subunit TIM22</fullName>
    </recommendedName>
</protein>
<comment type="function">
    <text evidence="8 9">Essential core component of the TIM22 complex, a complex that mediates the import and insertion of multi-pass transmembrane proteins into the mitochondrial inner membrane. In the TIM22 complex, it constitutes the voltage-activated and signal-gated channel. Forms a twin-pore translocase that uses the membrane potential as external driving force in 2 voltage-dependent steps.</text>
</comment>
<dbReference type="GO" id="GO:0045039">
    <property type="term" value="P:protein insertion into mitochondrial inner membrane"/>
    <property type="evidence" value="ECO:0007669"/>
    <property type="project" value="UniProtKB-UniRule"/>
</dbReference>
<gene>
    <name evidence="10" type="ORF">HCN44_003215</name>
</gene>
<keyword evidence="5" id="KW-1133">Transmembrane helix</keyword>
<dbReference type="PANTHER" id="PTHR14110">
    <property type="entry name" value="MITOCHONDRIAL IMPORT INNER MEMBRANE TRANSLOCASE SUBUNIT TIM22"/>
    <property type="match status" value="1"/>
</dbReference>
<evidence type="ECO:0000313" key="10">
    <source>
        <dbReference type="EMBL" id="KAF7987453.1"/>
    </source>
</evidence>
<evidence type="ECO:0000256" key="4">
    <source>
        <dbReference type="ARBA" id="ARBA00022792"/>
    </source>
</evidence>
<evidence type="ECO:0000256" key="1">
    <source>
        <dbReference type="ARBA" id="ARBA00004448"/>
    </source>
</evidence>
<keyword evidence="9" id="KW-0811">Translocation</keyword>
<dbReference type="InterPro" id="IPR039175">
    <property type="entry name" value="TIM22"/>
</dbReference>
<comment type="similarity">
    <text evidence="2 9">Belongs to the Tim17/Tim22/Tim23 family.</text>
</comment>
<proteinExistence type="inferred from homology"/>
<evidence type="ECO:0000256" key="5">
    <source>
        <dbReference type="ARBA" id="ARBA00022989"/>
    </source>
</evidence>
<keyword evidence="11" id="KW-1185">Reference proteome</keyword>
<evidence type="ECO:0000256" key="9">
    <source>
        <dbReference type="RuleBase" id="RU367038"/>
    </source>
</evidence>
<evidence type="ECO:0000256" key="6">
    <source>
        <dbReference type="ARBA" id="ARBA00023128"/>
    </source>
</evidence>
<dbReference type="Proteomes" id="UP000639338">
    <property type="component" value="Unassembled WGS sequence"/>
</dbReference>
<dbReference type="AlphaFoldDB" id="A0A835CMU7"/>
<evidence type="ECO:0000313" key="11">
    <source>
        <dbReference type="Proteomes" id="UP000639338"/>
    </source>
</evidence>
<keyword evidence="7" id="KW-0472">Membrane</keyword>
<keyword evidence="6 9" id="KW-0496">Mitochondrion</keyword>
<dbReference type="PANTHER" id="PTHR14110:SF0">
    <property type="entry name" value="MITOCHONDRIAL IMPORT INNER MEMBRANE TRANSLOCASE SUBUNIT TIM22"/>
    <property type="match status" value="1"/>
</dbReference>
<dbReference type="Pfam" id="PF02466">
    <property type="entry name" value="Tim17"/>
    <property type="match status" value="1"/>
</dbReference>
<sequence>MLNFTPPKMPVAPKIPDSERRVFLNDPTLDKIAVHLIGNQARFRDNIIIPRGPIPVYIKTNQEKQMEMVMESCLFKSVMSCVMGFGLGAAFGLFTSSVNPNVAAVEKQQTAREVFREIKTSTLASAKSFAVIGCVFSGIECVIESYRGQSDWKNGTYAGGFTGGIIGLRAGVKAGIIGAAGFAAFSTVIDHYMHG</sequence>
<evidence type="ECO:0000256" key="7">
    <source>
        <dbReference type="ARBA" id="ARBA00023136"/>
    </source>
</evidence>
<comment type="caution">
    <text evidence="10">The sequence shown here is derived from an EMBL/GenBank/DDBJ whole genome shotgun (WGS) entry which is preliminary data.</text>
</comment>
<comment type="subcellular location">
    <subcellularLocation>
        <location evidence="1 9">Mitochondrion inner membrane</location>
        <topology evidence="1 9">Multi-pass membrane protein</topology>
    </subcellularLocation>
</comment>
<keyword evidence="9" id="KW-0653">Protein transport</keyword>
<name>A0A835CMU7_APHGI</name>
<dbReference type="GO" id="GO:0042721">
    <property type="term" value="C:TIM22 mitochondrial import inner membrane insertion complex"/>
    <property type="evidence" value="ECO:0007669"/>
    <property type="project" value="UniProtKB-UniRule"/>
</dbReference>
<keyword evidence="4 9" id="KW-0999">Mitochondrion inner membrane</keyword>
<keyword evidence="9" id="KW-0813">Transport</keyword>